<proteinExistence type="predicted"/>
<dbReference type="PANTHER" id="PTHR43615">
    <property type="entry name" value="PHOSPHOENOLPYRUVATE SYNTHASE-RELATED"/>
    <property type="match status" value="1"/>
</dbReference>
<name>A0ABW0ZT71_9ACTN</name>
<dbReference type="RefSeq" id="WP_378281507.1">
    <property type="nucleotide sequence ID" value="NZ_JBHSON010000011.1"/>
</dbReference>
<dbReference type="InterPro" id="IPR051549">
    <property type="entry name" value="PEP_Utilizing_Enz"/>
</dbReference>
<reference evidence="5" key="1">
    <citation type="journal article" date="2019" name="Int. J. Syst. Evol. Microbiol.">
        <title>The Global Catalogue of Microorganisms (GCM) 10K type strain sequencing project: providing services to taxonomists for standard genome sequencing and annotation.</title>
        <authorList>
            <consortium name="The Broad Institute Genomics Platform"/>
            <consortium name="The Broad Institute Genome Sequencing Center for Infectious Disease"/>
            <person name="Wu L."/>
            <person name="Ma J."/>
        </authorList>
    </citation>
    <scope>NUCLEOTIDE SEQUENCE [LARGE SCALE GENOMIC DNA]</scope>
    <source>
        <strain evidence="5">KCTC 42087</strain>
    </source>
</reference>
<organism evidence="4 5">
    <name type="scientific">Actinomadura rugatobispora</name>
    <dbReference type="NCBI Taxonomy" id="1994"/>
    <lineage>
        <taxon>Bacteria</taxon>
        <taxon>Bacillati</taxon>
        <taxon>Actinomycetota</taxon>
        <taxon>Actinomycetes</taxon>
        <taxon>Streptosporangiales</taxon>
        <taxon>Thermomonosporaceae</taxon>
        <taxon>Actinomadura</taxon>
    </lineage>
</organism>
<accession>A0ABW0ZT71</accession>
<evidence type="ECO:0000313" key="5">
    <source>
        <dbReference type="Proteomes" id="UP001596074"/>
    </source>
</evidence>
<dbReference type="InterPro" id="IPR013815">
    <property type="entry name" value="ATP_grasp_subdomain_1"/>
</dbReference>
<evidence type="ECO:0000259" key="2">
    <source>
        <dbReference type="Pfam" id="PF00391"/>
    </source>
</evidence>
<dbReference type="Gene3D" id="3.30.470.20">
    <property type="entry name" value="ATP-grasp fold, B domain"/>
    <property type="match status" value="1"/>
</dbReference>
<comment type="caution">
    <text evidence="4">The sequence shown here is derived from an EMBL/GenBank/DDBJ whole genome shotgun (WGS) entry which is preliminary data.</text>
</comment>
<dbReference type="EMBL" id="JBHSON010000011">
    <property type="protein sequence ID" value="MFC5745882.1"/>
    <property type="molecule type" value="Genomic_DNA"/>
</dbReference>
<feature type="region of interest" description="Disordered" evidence="1">
    <location>
        <begin position="765"/>
        <end position="786"/>
    </location>
</feature>
<dbReference type="SUPFAM" id="SSF56059">
    <property type="entry name" value="Glutathione synthetase ATP-binding domain-like"/>
    <property type="match status" value="1"/>
</dbReference>
<evidence type="ECO:0000259" key="3">
    <source>
        <dbReference type="Pfam" id="PF01326"/>
    </source>
</evidence>
<sequence>MTQRTFVLPLDDAGAGPATVGGKGAMLARLAAAGLPVPEGFHLTTDAYRYFVDFHRLRDPILSVAARVDPDLPATAEAAARRIAELFQPYEPLMEIAAQVRWAYAGLGEQDHPVAVRSSPPPGTVPEAVSPADLYETVLWVRGEAALVTAVRRCWASLWSARALEYRIRNGIDHDGVAMAVLVQSMVRADAAGMMTTVAPGSPAAGRRPATGRIVVNAAWGLSEPVITGRVTPDVYTVEKGSGHVVERRIAEKTTMTVASERPDGPPVVEEPVPKRWRHEPVLNDDQAAALARLGERTEALFGQPVSVEWALHDGYPYILVALPVTGGAERGEAAPASTGFAESATEAWNDSLAGDHLWSNGDLAEAVPDVMTPSTWSLVRLFMDETLAVPRLGGYRAYGNIGGRLYMDLSVAAALAGASSLGMGRGTRESLLEESFGRLPPEAEIPSLPMSRAEIAREVLPKAARAARRGRALRRRLPGFLESSPGRCAELRDRIDREDDPGALLHLWGHELEPFFVEACHMLAAARREGAPPAVALRRDLDRLVGEGDADAMLSGLRKPDGPAPAALGPVDGLARLHRGEITEPVYLRGWGHRGPHEFEISMPRTAEDPSWLEEQLAAGSGREADERLRARREQGRAAWRRFRDRHPGEVAATRRRVGRWARAAHDRESALSEVLRIYAVVRAFLRRAGELTGLGDDDVFFLTIDEVLSVLDGDAGAAQADLAARRRRTHERYTALAPYPVLIRGRFDPVGWAGSRGRRTDFHDATEPLAGFPPEPAAGAATSGLPGAAGVVEGTVRVLDGPEQAAALAPGEVLVTGVADTGWTLVLPRAGALVTDVGAPLSRAAAVARELAVPAVLGCGNATVRLRTGDRVRVDGERGTVEILSGAGKKGRRVRLLTRER</sequence>
<dbReference type="InterPro" id="IPR036637">
    <property type="entry name" value="Phosphohistidine_dom_sf"/>
</dbReference>
<dbReference type="PANTHER" id="PTHR43615:SF1">
    <property type="entry name" value="PPDK_N DOMAIN-CONTAINING PROTEIN"/>
    <property type="match status" value="1"/>
</dbReference>
<protein>
    <submittedName>
        <fullName evidence="4">PEP/pyruvate-binding domain-containing protein</fullName>
    </submittedName>
</protein>
<dbReference type="InterPro" id="IPR002192">
    <property type="entry name" value="PPDK_AMP/ATP-bd"/>
</dbReference>
<dbReference type="Proteomes" id="UP001596074">
    <property type="component" value="Unassembled WGS sequence"/>
</dbReference>
<dbReference type="Pfam" id="PF00391">
    <property type="entry name" value="PEP-utilizers"/>
    <property type="match status" value="1"/>
</dbReference>
<feature type="domain" description="Pyruvate phosphate dikinase AMP/ATP-binding" evidence="3">
    <location>
        <begin position="19"/>
        <end position="331"/>
    </location>
</feature>
<dbReference type="SUPFAM" id="SSF52009">
    <property type="entry name" value="Phosphohistidine domain"/>
    <property type="match status" value="1"/>
</dbReference>
<evidence type="ECO:0000313" key="4">
    <source>
        <dbReference type="EMBL" id="MFC5745882.1"/>
    </source>
</evidence>
<evidence type="ECO:0000256" key="1">
    <source>
        <dbReference type="SAM" id="MobiDB-lite"/>
    </source>
</evidence>
<feature type="domain" description="PEP-utilising enzyme mobile" evidence="2">
    <location>
        <begin position="811"/>
        <end position="881"/>
    </location>
</feature>
<dbReference type="Gene3D" id="3.50.30.10">
    <property type="entry name" value="Phosphohistidine domain"/>
    <property type="match status" value="1"/>
</dbReference>
<dbReference type="Gene3D" id="3.30.1490.20">
    <property type="entry name" value="ATP-grasp fold, A domain"/>
    <property type="match status" value="1"/>
</dbReference>
<keyword evidence="5" id="KW-1185">Reference proteome</keyword>
<dbReference type="Pfam" id="PF01326">
    <property type="entry name" value="PPDK_N"/>
    <property type="match status" value="1"/>
</dbReference>
<gene>
    <name evidence="4" type="ORF">ACFPZN_09715</name>
</gene>
<dbReference type="InterPro" id="IPR008279">
    <property type="entry name" value="PEP-util_enz_mobile_dom"/>
</dbReference>